<evidence type="ECO:0000256" key="1">
    <source>
        <dbReference type="SAM" id="MobiDB-lite"/>
    </source>
</evidence>
<organism evidence="2">
    <name type="scientific">uncultured Rubrobacteraceae bacterium</name>
    <dbReference type="NCBI Taxonomy" id="349277"/>
    <lineage>
        <taxon>Bacteria</taxon>
        <taxon>Bacillati</taxon>
        <taxon>Actinomycetota</taxon>
        <taxon>Rubrobacteria</taxon>
        <taxon>Rubrobacterales</taxon>
        <taxon>Rubrobacteraceae</taxon>
        <taxon>environmental samples</taxon>
    </lineage>
</organism>
<proteinExistence type="predicted"/>
<feature type="compositionally biased region" description="Basic residues" evidence="1">
    <location>
        <begin position="28"/>
        <end position="44"/>
    </location>
</feature>
<feature type="region of interest" description="Disordered" evidence="1">
    <location>
        <begin position="1"/>
        <end position="44"/>
    </location>
</feature>
<dbReference type="AlphaFoldDB" id="A0A6J4Q3G2"/>
<name>A0A6J4Q3G2_9ACTN</name>
<dbReference type="EMBL" id="CADCUV010000154">
    <property type="protein sequence ID" value="CAA9431054.1"/>
    <property type="molecule type" value="Genomic_DNA"/>
</dbReference>
<protein>
    <submittedName>
        <fullName evidence="2">Uncharacterized protein</fullName>
    </submittedName>
</protein>
<evidence type="ECO:0000313" key="2">
    <source>
        <dbReference type="EMBL" id="CAA9431054.1"/>
    </source>
</evidence>
<gene>
    <name evidence="2" type="ORF">AVDCRST_MAG22-3291</name>
</gene>
<sequence length="44" mass="5146">MAKFTQMAPARTSARDGSRSGNSNTGGGKRRRRRRRRNRRRRNT</sequence>
<accession>A0A6J4Q3G2</accession>
<reference evidence="2" key="1">
    <citation type="submission" date="2020-02" db="EMBL/GenBank/DDBJ databases">
        <authorList>
            <person name="Meier V. D."/>
        </authorList>
    </citation>
    <scope>NUCLEOTIDE SEQUENCE</scope>
    <source>
        <strain evidence="2">AVDCRST_MAG22</strain>
    </source>
</reference>